<evidence type="ECO:0000313" key="2">
    <source>
        <dbReference type="EMBL" id="KAF0748095.1"/>
    </source>
</evidence>
<gene>
    <name evidence="2" type="ORF">FWK35_00025911</name>
</gene>
<feature type="compositionally biased region" description="Basic and acidic residues" evidence="1">
    <location>
        <begin position="237"/>
        <end position="249"/>
    </location>
</feature>
<dbReference type="EMBL" id="VUJU01006611">
    <property type="protein sequence ID" value="KAF0748095.1"/>
    <property type="molecule type" value="Genomic_DNA"/>
</dbReference>
<name>A0A6G0Y2I3_APHCR</name>
<dbReference type="Proteomes" id="UP000478052">
    <property type="component" value="Unassembled WGS sequence"/>
</dbReference>
<feature type="compositionally biased region" description="Polar residues" evidence="1">
    <location>
        <begin position="227"/>
        <end position="236"/>
    </location>
</feature>
<protein>
    <submittedName>
        <fullName evidence="2">Uncharacterized protein</fullName>
    </submittedName>
</protein>
<evidence type="ECO:0000313" key="3">
    <source>
        <dbReference type="Proteomes" id="UP000478052"/>
    </source>
</evidence>
<dbReference type="AlphaFoldDB" id="A0A6G0Y2I3"/>
<proteinExistence type="predicted"/>
<organism evidence="2 3">
    <name type="scientific">Aphis craccivora</name>
    <name type="common">Cowpea aphid</name>
    <dbReference type="NCBI Taxonomy" id="307492"/>
    <lineage>
        <taxon>Eukaryota</taxon>
        <taxon>Metazoa</taxon>
        <taxon>Ecdysozoa</taxon>
        <taxon>Arthropoda</taxon>
        <taxon>Hexapoda</taxon>
        <taxon>Insecta</taxon>
        <taxon>Pterygota</taxon>
        <taxon>Neoptera</taxon>
        <taxon>Paraneoptera</taxon>
        <taxon>Hemiptera</taxon>
        <taxon>Sternorrhyncha</taxon>
        <taxon>Aphidomorpha</taxon>
        <taxon>Aphidoidea</taxon>
        <taxon>Aphididae</taxon>
        <taxon>Aphidini</taxon>
        <taxon>Aphis</taxon>
        <taxon>Aphis</taxon>
    </lineage>
</organism>
<feature type="compositionally biased region" description="Basic and acidic residues" evidence="1">
    <location>
        <begin position="258"/>
        <end position="271"/>
    </location>
</feature>
<evidence type="ECO:0000256" key="1">
    <source>
        <dbReference type="SAM" id="MobiDB-lite"/>
    </source>
</evidence>
<keyword evidence="3" id="KW-1185">Reference proteome</keyword>
<reference evidence="2 3" key="1">
    <citation type="submission" date="2019-08" db="EMBL/GenBank/DDBJ databases">
        <title>Whole genome of Aphis craccivora.</title>
        <authorList>
            <person name="Voronova N.V."/>
            <person name="Shulinski R.S."/>
            <person name="Bandarenka Y.V."/>
            <person name="Zhorov D.G."/>
            <person name="Warner D."/>
        </authorList>
    </citation>
    <scope>NUCLEOTIDE SEQUENCE [LARGE SCALE GENOMIC DNA]</scope>
    <source>
        <strain evidence="2">180601</strain>
        <tissue evidence="2">Whole Body</tissue>
    </source>
</reference>
<feature type="non-terminal residue" evidence="2">
    <location>
        <position position="1"/>
    </location>
</feature>
<comment type="caution">
    <text evidence="2">The sequence shown here is derived from an EMBL/GenBank/DDBJ whole genome shotgun (WGS) entry which is preliminary data.</text>
</comment>
<feature type="region of interest" description="Disordered" evidence="1">
    <location>
        <begin position="222"/>
        <end position="279"/>
    </location>
</feature>
<sequence>VPSNIKCDFHSDLTNSTPAVTSKKKNVSNIRNLNNEVNELCIKFSELQLQYDDEKNDFERIVKIATDNNILKRKSRSPEKYKRLKKKIKTKQVENHEKIQKIHSIVKVMCIKFSELRLKYEDEEKDDSDIERYVKKATDLNVGKSKLKRKSRSPEKNKRLKKKITIKPVENQEKIQKFHSIVKDPPRKIKRIDVIDLTLSGDEEQGSNYIIDLTLSDDEEQGYRPSYTINRNVTTKNHQERKDKEKNESGRGLAARDSAADGHRASRRGRDVTGANSRKRQDFGASCRCPLTHSLFRPSAILQPSLSRTGRRRRRTLSGRSSRINAATGTFDVGRRTNELLTFRRLLGAESMYCVINVHYHQQRHKGSRAVSKDEAFGNPRALRRRSPGLHAGYGAIINKRPVPESQAKVYVSSGANESQAMVHVATTAITNRKTNADGSGDYTTPPPINTNAEHKIARPTQADLRGSGTTDKKRHLAVARPTQSRLEQFERFWLHNLIVVRPIKGRLAQFQHIKTSTKKIPQVNKIQSTVKAHYKTLLFVTVVPQ</sequence>
<accession>A0A6G0Y2I3</accession>